<dbReference type="InterPro" id="IPR048540">
    <property type="entry name" value="Rrn7_cyclin_N"/>
</dbReference>
<name>A0A316UV42_9BASI</name>
<feature type="region of interest" description="Disordered" evidence="10">
    <location>
        <begin position="715"/>
        <end position="734"/>
    </location>
</feature>
<evidence type="ECO:0000256" key="3">
    <source>
        <dbReference type="ARBA" id="ARBA00022723"/>
    </source>
</evidence>
<dbReference type="GeneID" id="37029967"/>
<proteinExistence type="inferred from homology"/>
<dbReference type="OrthoDB" id="428577at2759"/>
<feature type="compositionally biased region" description="Low complexity" evidence="10">
    <location>
        <begin position="723"/>
        <end position="734"/>
    </location>
</feature>
<evidence type="ECO:0000259" key="11">
    <source>
        <dbReference type="Pfam" id="PF20644"/>
    </source>
</evidence>
<feature type="compositionally biased region" description="Basic and acidic residues" evidence="10">
    <location>
        <begin position="225"/>
        <end position="236"/>
    </location>
</feature>
<sequence length="734" mass="82139">MSASYHSQPIGASSSAHNIPSSSHTPTTRPERRRRHRPRCGQCGSRHFRRNASTGTLVCREGHVLQGYREEEVHDDMDFQQLGYRRQEKKGGRKKKEKERVEVWKGPRARFLTFECLQLILRLQLKALRVEWPHLPPEIEAIARDLWAMYVSTYEDLDATPYKENLDFVTEQIRTAREEEEEEMQGRRAGRAARRANRRRDRAIEEEKERLSQSQRQEMEEEEQMRDLERRLEADMRGQTADQDPPDQPHTSQAKRQGTPSSPQWRRFRPLVHLSSILYLTLVAARIPIFWSDIRDLYLSSRIPYLSAFLLLPPAMTDKLPASQLAKLEETTIPSVPTLQECTGLLAGDLTHRYGLQFPELNAAPVVWRCVRGMGLPPGFYQLALSLLTYLGIPLAVVPKQAVSDPWSYLNDGAEKGADEGESTPVQLPPLTARLNITTRAPVAGRCTIIMAAVIVAAKMVYGLDGLPRSLVSSSSAPPCTPPLSKWLSCLSHASSLRLASPHLAHELRVPPSSLDEDSLDALIGFAEQSFLQRTQPNIRRTTRKEEMRDLFPSERLGEGSMPHSLPPFSMVTEEGSRKSLWEVREEMADRLNEEIYEHSREGFDEAEDAAAQLGSPNQGASPSLLPGEDYAVQSSSDQQGVLHPSFQAVLDHAASIVGLASTCTAVTGKVHDDGQGVQSDSKRVAGEARGDEMAIIVGDIERLLLRRMTVKRDRRGDRARRAAATAGGEVVQG</sequence>
<keyword evidence="6" id="KW-0805">Transcription regulation</keyword>
<keyword evidence="8" id="KW-0804">Transcription</keyword>
<dbReference type="RefSeq" id="XP_025363782.1">
    <property type="nucleotide sequence ID" value="XM_025508144.1"/>
</dbReference>
<keyword evidence="7" id="KW-0238">DNA-binding</keyword>
<keyword evidence="4" id="KW-0863">Zinc-finger</keyword>
<feature type="compositionally biased region" description="Basic residues" evidence="10">
    <location>
        <begin position="188"/>
        <end position="201"/>
    </location>
</feature>
<evidence type="ECO:0000256" key="8">
    <source>
        <dbReference type="ARBA" id="ARBA00023163"/>
    </source>
</evidence>
<reference evidence="13 14" key="1">
    <citation type="journal article" date="2018" name="Mol. Biol. Evol.">
        <title>Broad Genomic Sampling Reveals a Smut Pathogenic Ancestry of the Fungal Clade Ustilaginomycotina.</title>
        <authorList>
            <person name="Kijpornyongpan T."/>
            <person name="Mondo S.J."/>
            <person name="Barry K."/>
            <person name="Sandor L."/>
            <person name="Lee J."/>
            <person name="Lipzen A."/>
            <person name="Pangilinan J."/>
            <person name="LaButti K."/>
            <person name="Hainaut M."/>
            <person name="Henrissat B."/>
            <person name="Grigoriev I.V."/>
            <person name="Spatafora J.W."/>
            <person name="Aime M.C."/>
        </authorList>
    </citation>
    <scope>NUCLEOTIDE SEQUENCE [LARGE SCALE GENOMIC DNA]</scope>
    <source>
        <strain evidence="13 14">MCA 5214</strain>
    </source>
</reference>
<dbReference type="InterPro" id="IPR033599">
    <property type="entry name" value="TAF1B/Rrn7"/>
</dbReference>
<dbReference type="Pfam" id="PF20644">
    <property type="entry name" value="Rrn7_cyclin_N"/>
    <property type="match status" value="2"/>
</dbReference>
<feature type="domain" description="Rrn7/TAF1B C-terminal cyclin" evidence="12">
    <location>
        <begin position="339"/>
        <end position="493"/>
    </location>
</feature>
<keyword evidence="5" id="KW-0862">Zinc</keyword>
<feature type="region of interest" description="Disordered" evidence="10">
    <location>
        <begin position="177"/>
        <end position="265"/>
    </location>
</feature>
<dbReference type="GO" id="GO:0001164">
    <property type="term" value="F:RNA polymerase I core promoter sequence-specific DNA binding"/>
    <property type="evidence" value="ECO:0007669"/>
    <property type="project" value="InterPro"/>
</dbReference>
<dbReference type="GO" id="GO:0042790">
    <property type="term" value="P:nucleolar large rRNA transcription by RNA polymerase I"/>
    <property type="evidence" value="ECO:0007669"/>
    <property type="project" value="TreeGrafter"/>
</dbReference>
<dbReference type="GO" id="GO:0008270">
    <property type="term" value="F:zinc ion binding"/>
    <property type="evidence" value="ECO:0007669"/>
    <property type="project" value="UniProtKB-KW"/>
</dbReference>
<evidence type="ECO:0000256" key="10">
    <source>
        <dbReference type="SAM" id="MobiDB-lite"/>
    </source>
</evidence>
<dbReference type="AlphaFoldDB" id="A0A316UV42"/>
<evidence type="ECO:0000313" key="13">
    <source>
        <dbReference type="EMBL" id="PWN29170.1"/>
    </source>
</evidence>
<feature type="region of interest" description="Disordered" evidence="10">
    <location>
        <begin position="1"/>
        <end position="47"/>
    </location>
</feature>
<feature type="compositionally biased region" description="Polar residues" evidence="10">
    <location>
        <begin position="249"/>
        <end position="264"/>
    </location>
</feature>
<feature type="domain" description="Rrn7/TAF1B N-terminal cyclin" evidence="11">
    <location>
        <begin position="214"/>
        <end position="313"/>
    </location>
</feature>
<gene>
    <name evidence="13" type="ORF">BDZ90DRAFT_259220</name>
</gene>
<dbReference type="PANTHER" id="PTHR31576:SF2">
    <property type="entry name" value="TATA BOX-BINDING PROTEIN-ASSOCIATED FACTOR RNA POLYMERASE I SUBUNIT B"/>
    <property type="match status" value="1"/>
</dbReference>
<keyword evidence="9" id="KW-0539">Nucleus</keyword>
<evidence type="ECO:0008006" key="15">
    <source>
        <dbReference type="Google" id="ProtNLM"/>
    </source>
</evidence>
<keyword evidence="3" id="KW-0479">Metal-binding</keyword>
<dbReference type="Pfam" id="PF20645">
    <property type="entry name" value="Rrn7_cyclin_C"/>
    <property type="match status" value="1"/>
</dbReference>
<dbReference type="EMBL" id="KZ819664">
    <property type="protein sequence ID" value="PWN29170.1"/>
    <property type="molecule type" value="Genomic_DNA"/>
</dbReference>
<evidence type="ECO:0000256" key="2">
    <source>
        <dbReference type="ARBA" id="ARBA00006899"/>
    </source>
</evidence>
<dbReference type="GO" id="GO:0070860">
    <property type="term" value="C:RNA polymerase I core factor complex"/>
    <property type="evidence" value="ECO:0007669"/>
    <property type="project" value="InterPro"/>
</dbReference>
<evidence type="ECO:0000256" key="4">
    <source>
        <dbReference type="ARBA" id="ARBA00022771"/>
    </source>
</evidence>
<dbReference type="Proteomes" id="UP000245884">
    <property type="component" value="Unassembled WGS sequence"/>
</dbReference>
<evidence type="ECO:0000256" key="6">
    <source>
        <dbReference type="ARBA" id="ARBA00023015"/>
    </source>
</evidence>
<organism evidence="13 14">
    <name type="scientific">Jaminaea rosea</name>
    <dbReference type="NCBI Taxonomy" id="1569628"/>
    <lineage>
        <taxon>Eukaryota</taxon>
        <taxon>Fungi</taxon>
        <taxon>Dikarya</taxon>
        <taxon>Basidiomycota</taxon>
        <taxon>Ustilaginomycotina</taxon>
        <taxon>Exobasidiomycetes</taxon>
        <taxon>Microstromatales</taxon>
        <taxon>Microstromatales incertae sedis</taxon>
        <taxon>Jaminaea</taxon>
    </lineage>
</organism>
<evidence type="ECO:0000313" key="14">
    <source>
        <dbReference type="Proteomes" id="UP000245884"/>
    </source>
</evidence>
<dbReference type="STRING" id="1569628.A0A316UV42"/>
<evidence type="ECO:0000256" key="5">
    <source>
        <dbReference type="ARBA" id="ARBA00022833"/>
    </source>
</evidence>
<keyword evidence="14" id="KW-1185">Reference proteome</keyword>
<feature type="compositionally biased region" description="Polar residues" evidence="10">
    <location>
        <begin position="1"/>
        <end position="11"/>
    </location>
</feature>
<comment type="subcellular location">
    <subcellularLocation>
        <location evidence="1">Nucleus</location>
        <location evidence="1">Nucleolus</location>
    </subcellularLocation>
</comment>
<evidence type="ECO:0000256" key="1">
    <source>
        <dbReference type="ARBA" id="ARBA00004604"/>
    </source>
</evidence>
<comment type="similarity">
    <text evidence="2">Belongs to the RRN7/TAF1B family.</text>
</comment>
<evidence type="ECO:0000256" key="9">
    <source>
        <dbReference type="ARBA" id="ARBA00023242"/>
    </source>
</evidence>
<protein>
    <recommendedName>
        <fullName evidence="15">RRN7-type domain-containing protein</fullName>
    </recommendedName>
</protein>
<feature type="compositionally biased region" description="Low complexity" evidence="10">
    <location>
        <begin position="12"/>
        <end position="28"/>
    </location>
</feature>
<evidence type="ECO:0000259" key="12">
    <source>
        <dbReference type="Pfam" id="PF20645"/>
    </source>
</evidence>
<accession>A0A316UV42</accession>
<dbReference type="InterPro" id="IPR048538">
    <property type="entry name" value="Rrn7_cyclin_C"/>
</dbReference>
<evidence type="ECO:0000256" key="7">
    <source>
        <dbReference type="ARBA" id="ARBA00023125"/>
    </source>
</evidence>
<feature type="compositionally biased region" description="Basic and acidic residues" evidence="10">
    <location>
        <begin position="202"/>
        <end position="211"/>
    </location>
</feature>
<feature type="domain" description="Rrn7/TAF1B N-terminal cyclin" evidence="11">
    <location>
        <begin position="117"/>
        <end position="188"/>
    </location>
</feature>
<dbReference type="PANTHER" id="PTHR31576">
    <property type="entry name" value="TATA BOX-BINDING PROTEIN-ASSOCIATED FACTOR RNA POLYMERASE I SUBUNIT B"/>
    <property type="match status" value="1"/>
</dbReference>